<feature type="coiled-coil region" evidence="1">
    <location>
        <begin position="434"/>
        <end position="461"/>
    </location>
</feature>
<feature type="region of interest" description="Disordered" evidence="2">
    <location>
        <begin position="25"/>
        <end position="48"/>
    </location>
</feature>
<evidence type="ECO:0000313" key="4">
    <source>
        <dbReference type="RefSeq" id="XP_019644244.1"/>
    </source>
</evidence>
<dbReference type="PANTHER" id="PTHR43941:SF1">
    <property type="entry name" value="STRUCTURAL MAINTENANCE OF CHROMOSOMES PROTEIN 2"/>
    <property type="match status" value="1"/>
</dbReference>
<feature type="compositionally biased region" description="Polar residues" evidence="2">
    <location>
        <begin position="30"/>
        <end position="44"/>
    </location>
</feature>
<dbReference type="GO" id="GO:0003682">
    <property type="term" value="F:chromatin binding"/>
    <property type="evidence" value="ECO:0007669"/>
    <property type="project" value="TreeGrafter"/>
</dbReference>
<evidence type="ECO:0000313" key="3">
    <source>
        <dbReference type="Proteomes" id="UP000515135"/>
    </source>
</evidence>
<proteinExistence type="predicted"/>
<organism evidence="3 4">
    <name type="scientific">Branchiostoma belcheri</name>
    <name type="common">Amphioxus</name>
    <dbReference type="NCBI Taxonomy" id="7741"/>
    <lineage>
        <taxon>Eukaryota</taxon>
        <taxon>Metazoa</taxon>
        <taxon>Chordata</taxon>
        <taxon>Cephalochordata</taxon>
        <taxon>Leptocardii</taxon>
        <taxon>Amphioxiformes</taxon>
        <taxon>Branchiostomatidae</taxon>
        <taxon>Branchiostoma</taxon>
    </lineage>
</organism>
<evidence type="ECO:0000256" key="2">
    <source>
        <dbReference type="SAM" id="MobiDB-lite"/>
    </source>
</evidence>
<feature type="region of interest" description="Disordered" evidence="2">
    <location>
        <begin position="518"/>
        <end position="538"/>
    </location>
</feature>
<sequence length="646" mass="73175">MHRFLSVPELNHRQEWRQDGRKFLDHSDLRGTNQPKMSTSQNGVEQVLDKTSRDEDGALLLADIERVADEISILEKNMDNITSRSRTAAGLFWPMLSLNIHQLSEQLSSVHSALNRLGRDKAVAGILRQQLRDTETKLESLTLGAQKVGDIDTVDSRQVLLHSKCGEGSRPAGSTEILQNDAVEEWLKRAEQGSTSSHDLHGAVEDHLRKENERSKLLEEELTVMKERYEKNPSVKVPPATTPAQPDELSAVRALLAETENRLRNERDQNKSLRESVASLRQVQEERDAQNKELEEEVDFLQKMLEEADERFDAEITDNTFAYPLHTQAPTGRRHMSLETLNDGRERMNHSPARRCLSFEDTHSEAVINTHRMPQGRVETRHKGGLSVSQPNLFTSHSKMAEYAPIGHASYTTPGRPAAGGQEWRQSPRVQQITADLQSKLHAAEEDLQRERGRCVDKTREIHDLRAKLTKEAESKKKLQVSFAMLRSRMKELLDKVHVEEDRHRLEKRSLLQEISELRNQTGAGKTSADESILSSPENSPSCDFPFFVMSPEISQSSDDVSVESGLFPWGGDREDDGAGDGLVGDLTSRLRAREDELRAEAMKAKARGREIVRLRKEVVRLNSALLEREKMHSSPLYRTRSETNV</sequence>
<evidence type="ECO:0000256" key="1">
    <source>
        <dbReference type="SAM" id="Coils"/>
    </source>
</evidence>
<dbReference type="GO" id="GO:0000785">
    <property type="term" value="C:chromatin"/>
    <property type="evidence" value="ECO:0007669"/>
    <property type="project" value="TreeGrafter"/>
</dbReference>
<feature type="coiled-coil region" evidence="1">
    <location>
        <begin position="208"/>
        <end position="311"/>
    </location>
</feature>
<dbReference type="OrthoDB" id="10037701at2759"/>
<dbReference type="GO" id="GO:0000796">
    <property type="term" value="C:condensin complex"/>
    <property type="evidence" value="ECO:0007669"/>
    <property type="project" value="TreeGrafter"/>
</dbReference>
<dbReference type="GeneID" id="109485238"/>
<accession>A0A6P5AD58</accession>
<dbReference type="GO" id="GO:0007076">
    <property type="term" value="P:mitotic chromosome condensation"/>
    <property type="evidence" value="ECO:0007669"/>
    <property type="project" value="TreeGrafter"/>
</dbReference>
<dbReference type="RefSeq" id="XP_019644244.1">
    <property type="nucleotide sequence ID" value="XM_019788685.1"/>
</dbReference>
<dbReference type="AlphaFoldDB" id="A0A6P5AD58"/>
<dbReference type="Proteomes" id="UP000515135">
    <property type="component" value="Unplaced"/>
</dbReference>
<keyword evidence="3" id="KW-1185">Reference proteome</keyword>
<reference evidence="4" key="1">
    <citation type="submission" date="2025-08" db="UniProtKB">
        <authorList>
            <consortium name="RefSeq"/>
        </authorList>
    </citation>
    <scope>IDENTIFICATION</scope>
    <source>
        <tissue evidence="4">Gonad</tissue>
    </source>
</reference>
<protein>
    <submittedName>
        <fullName evidence="4">Uncharacterized protein LOC109485238</fullName>
    </submittedName>
</protein>
<name>A0A6P5AD58_BRABE</name>
<dbReference type="PANTHER" id="PTHR43941">
    <property type="entry name" value="STRUCTURAL MAINTENANCE OF CHROMOSOMES PROTEIN 2"/>
    <property type="match status" value="1"/>
</dbReference>
<gene>
    <name evidence="4" type="primary">LOC109485238</name>
</gene>
<dbReference type="GO" id="GO:0000793">
    <property type="term" value="C:condensed chromosome"/>
    <property type="evidence" value="ECO:0007669"/>
    <property type="project" value="TreeGrafter"/>
</dbReference>
<dbReference type="KEGG" id="bbel:109485238"/>
<keyword evidence="1" id="KW-0175">Coiled coil</keyword>